<dbReference type="Proteomes" id="UP000502608">
    <property type="component" value="Chromosome"/>
</dbReference>
<sequence length="140" mass="15212">MQINQASVKHLTQVQTSQVHLNQAVAVNRPTVSPPIKEANPKQEVNALASSASIQRTQSAAANVNQIENDLSQSERERAVVDSGVFQSEPSQSITVKQQSKVEYDAGSESSRGAISAYMMTMHAAKRDEIQQMVGIDLYA</sequence>
<evidence type="ECO:0000313" key="2">
    <source>
        <dbReference type="Proteomes" id="UP000502608"/>
    </source>
</evidence>
<organism evidence="1 2">
    <name type="scientific">Shewanella aestuarii</name>
    <dbReference type="NCBI Taxonomy" id="1028752"/>
    <lineage>
        <taxon>Bacteria</taxon>
        <taxon>Pseudomonadati</taxon>
        <taxon>Pseudomonadota</taxon>
        <taxon>Gammaproteobacteria</taxon>
        <taxon>Alteromonadales</taxon>
        <taxon>Shewanellaceae</taxon>
        <taxon>Shewanella</taxon>
    </lineage>
</organism>
<protein>
    <submittedName>
        <fullName evidence="1">Uncharacterized protein</fullName>
    </submittedName>
</protein>
<dbReference type="RefSeq" id="WP_167677066.1">
    <property type="nucleotide sequence ID" value="NZ_CP050313.1"/>
</dbReference>
<accession>A0A6G9QIJ1</accession>
<name>A0A6G9QIJ1_9GAMM</name>
<keyword evidence="2" id="KW-1185">Reference proteome</keyword>
<proteinExistence type="predicted"/>
<gene>
    <name evidence="1" type="ORF">HBH39_07665</name>
</gene>
<reference evidence="1 2" key="1">
    <citation type="submission" date="2020-03" db="EMBL/GenBank/DDBJ databases">
        <title>Complete genome sequence of Shewanella sp.</title>
        <authorList>
            <person name="Kim Y.-S."/>
            <person name="Kim S.-J."/>
            <person name="Jung H.-K."/>
            <person name="Kim K.-H."/>
        </authorList>
    </citation>
    <scope>NUCLEOTIDE SEQUENCE [LARGE SCALE GENOMIC DNA]</scope>
    <source>
        <strain evidence="1 2">PN3F2</strain>
    </source>
</reference>
<dbReference type="AlphaFoldDB" id="A0A6G9QIJ1"/>
<dbReference type="KEGG" id="saes:HBH39_07665"/>
<dbReference type="EMBL" id="CP050313">
    <property type="protein sequence ID" value="QIR14374.1"/>
    <property type="molecule type" value="Genomic_DNA"/>
</dbReference>
<evidence type="ECO:0000313" key="1">
    <source>
        <dbReference type="EMBL" id="QIR14374.1"/>
    </source>
</evidence>